<reference evidence="3" key="2">
    <citation type="submission" date="2015-01" db="EMBL/GenBank/DDBJ databases">
        <title>Evolutionary Origins and Diversification of the Mycorrhizal Mutualists.</title>
        <authorList>
            <consortium name="DOE Joint Genome Institute"/>
            <consortium name="Mycorrhizal Genomics Consortium"/>
            <person name="Kohler A."/>
            <person name="Kuo A."/>
            <person name="Nagy L.G."/>
            <person name="Floudas D."/>
            <person name="Copeland A."/>
            <person name="Barry K.W."/>
            <person name="Cichocki N."/>
            <person name="Veneault-Fourrey C."/>
            <person name="LaButti K."/>
            <person name="Lindquist E.A."/>
            <person name="Lipzen A."/>
            <person name="Lundell T."/>
            <person name="Morin E."/>
            <person name="Murat C."/>
            <person name="Riley R."/>
            <person name="Ohm R."/>
            <person name="Sun H."/>
            <person name="Tunlid A."/>
            <person name="Henrissat B."/>
            <person name="Grigoriev I.V."/>
            <person name="Hibbett D.S."/>
            <person name="Martin F."/>
        </authorList>
    </citation>
    <scope>NUCLEOTIDE SEQUENCE [LARGE SCALE GENOMIC DNA]</scope>
    <source>
        <strain evidence="3">MUT 4182</strain>
    </source>
</reference>
<dbReference type="HOGENOM" id="CLU_2833065_0_0_1"/>
<organism evidence="2 3">
    <name type="scientific">Tulasnella calospora MUT 4182</name>
    <dbReference type="NCBI Taxonomy" id="1051891"/>
    <lineage>
        <taxon>Eukaryota</taxon>
        <taxon>Fungi</taxon>
        <taxon>Dikarya</taxon>
        <taxon>Basidiomycota</taxon>
        <taxon>Agaricomycotina</taxon>
        <taxon>Agaricomycetes</taxon>
        <taxon>Cantharellales</taxon>
        <taxon>Tulasnellaceae</taxon>
        <taxon>Tulasnella</taxon>
    </lineage>
</organism>
<feature type="compositionally biased region" description="Pro residues" evidence="1">
    <location>
        <begin position="57"/>
        <end position="66"/>
    </location>
</feature>
<dbReference type="AlphaFoldDB" id="A0A0C3L2H6"/>
<dbReference type="EMBL" id="KN823756">
    <property type="protein sequence ID" value="KIO15912.1"/>
    <property type="molecule type" value="Genomic_DNA"/>
</dbReference>
<keyword evidence="3" id="KW-1185">Reference proteome</keyword>
<gene>
    <name evidence="2" type="ORF">M407DRAFT_200361</name>
</gene>
<protein>
    <submittedName>
        <fullName evidence="2">Uncharacterized protein</fullName>
    </submittedName>
</protein>
<feature type="region of interest" description="Disordered" evidence="1">
    <location>
        <begin position="41"/>
        <end position="66"/>
    </location>
</feature>
<evidence type="ECO:0000313" key="3">
    <source>
        <dbReference type="Proteomes" id="UP000054248"/>
    </source>
</evidence>
<evidence type="ECO:0000256" key="1">
    <source>
        <dbReference type="SAM" id="MobiDB-lite"/>
    </source>
</evidence>
<evidence type="ECO:0000313" key="2">
    <source>
        <dbReference type="EMBL" id="KIO15912.1"/>
    </source>
</evidence>
<sequence>MSTGRCWPIHHSGCLQTPPKCTYLLFWRFSYFISRSTSADCRRDPASRSWDSWRFPDTPPIYPTNR</sequence>
<dbReference type="Proteomes" id="UP000054248">
    <property type="component" value="Unassembled WGS sequence"/>
</dbReference>
<name>A0A0C3L2H6_9AGAM</name>
<proteinExistence type="predicted"/>
<reference evidence="2 3" key="1">
    <citation type="submission" date="2014-04" db="EMBL/GenBank/DDBJ databases">
        <authorList>
            <consortium name="DOE Joint Genome Institute"/>
            <person name="Kuo A."/>
            <person name="Girlanda M."/>
            <person name="Perotto S."/>
            <person name="Kohler A."/>
            <person name="Nagy L.G."/>
            <person name="Floudas D."/>
            <person name="Copeland A."/>
            <person name="Barry K.W."/>
            <person name="Cichocki N."/>
            <person name="Veneault-Fourrey C."/>
            <person name="LaButti K."/>
            <person name="Lindquist E.A."/>
            <person name="Lipzen A."/>
            <person name="Lundell T."/>
            <person name="Morin E."/>
            <person name="Murat C."/>
            <person name="Sun H."/>
            <person name="Tunlid A."/>
            <person name="Henrissat B."/>
            <person name="Grigoriev I.V."/>
            <person name="Hibbett D.S."/>
            <person name="Martin F."/>
            <person name="Nordberg H.P."/>
            <person name="Cantor M.N."/>
            <person name="Hua S.X."/>
        </authorList>
    </citation>
    <scope>NUCLEOTIDE SEQUENCE [LARGE SCALE GENOMIC DNA]</scope>
    <source>
        <strain evidence="2 3">MUT 4182</strain>
    </source>
</reference>
<accession>A0A0C3L2H6</accession>